<dbReference type="FunFam" id="3.40.50.720:FF:000047">
    <property type="entry name" value="NADP-dependent L-serine/L-allo-threonine dehydrogenase"/>
    <property type="match status" value="1"/>
</dbReference>
<dbReference type="Proteomes" id="UP000192578">
    <property type="component" value="Unassembled WGS sequence"/>
</dbReference>
<dbReference type="EMBL" id="MTYJ01000312">
    <property type="protein sequence ID" value="OWA53282.1"/>
    <property type="molecule type" value="Genomic_DNA"/>
</dbReference>
<reference evidence="5" key="1">
    <citation type="submission" date="2017-01" db="EMBL/GenBank/DDBJ databases">
        <title>Comparative genomics of anhydrobiosis in the tardigrade Hypsibius dujardini.</title>
        <authorList>
            <person name="Yoshida Y."/>
            <person name="Koutsovoulos G."/>
            <person name="Laetsch D."/>
            <person name="Stevens L."/>
            <person name="Kumar S."/>
            <person name="Horikawa D."/>
            <person name="Ishino K."/>
            <person name="Komine S."/>
            <person name="Tomita M."/>
            <person name="Blaxter M."/>
            <person name="Arakawa K."/>
        </authorList>
    </citation>
    <scope>NUCLEOTIDE SEQUENCE [LARGE SCALE GENOMIC DNA]</scope>
    <source>
        <strain evidence="5">Z151</strain>
    </source>
</reference>
<dbReference type="OrthoDB" id="1933717at2759"/>
<proteinExistence type="inferred from homology"/>
<accession>A0A9X6NG14</accession>
<dbReference type="InterPro" id="IPR002347">
    <property type="entry name" value="SDR_fam"/>
</dbReference>
<name>A0A9X6NG14_HYPEX</name>
<dbReference type="Pfam" id="PF00106">
    <property type="entry name" value="adh_short"/>
    <property type="match status" value="1"/>
</dbReference>
<evidence type="ECO:0000256" key="2">
    <source>
        <dbReference type="ARBA" id="ARBA00023002"/>
    </source>
</evidence>
<dbReference type="Gene3D" id="3.40.50.720">
    <property type="entry name" value="NAD(P)-binding Rossmann-like Domain"/>
    <property type="match status" value="1"/>
</dbReference>
<keyword evidence="5" id="KW-1185">Reference proteome</keyword>
<gene>
    <name evidence="4" type="ORF">BV898_17715</name>
</gene>
<dbReference type="InterPro" id="IPR036291">
    <property type="entry name" value="NAD(P)-bd_dom_sf"/>
</dbReference>
<evidence type="ECO:0000313" key="5">
    <source>
        <dbReference type="Proteomes" id="UP000192578"/>
    </source>
</evidence>
<evidence type="ECO:0000256" key="3">
    <source>
        <dbReference type="RuleBase" id="RU000363"/>
    </source>
</evidence>
<dbReference type="AlphaFoldDB" id="A0A9X6NG14"/>
<dbReference type="GO" id="GO:0016616">
    <property type="term" value="F:oxidoreductase activity, acting on the CH-OH group of donors, NAD or NADP as acceptor"/>
    <property type="evidence" value="ECO:0007669"/>
    <property type="project" value="UniProtKB-ARBA"/>
</dbReference>
<dbReference type="PANTHER" id="PTHR43115:SF4">
    <property type="entry name" value="DEHYDROGENASE_REDUCTASE SDR FAMILY MEMBER 11"/>
    <property type="match status" value="1"/>
</dbReference>
<organism evidence="4 5">
    <name type="scientific">Hypsibius exemplaris</name>
    <name type="common">Freshwater tardigrade</name>
    <dbReference type="NCBI Taxonomy" id="2072580"/>
    <lineage>
        <taxon>Eukaryota</taxon>
        <taxon>Metazoa</taxon>
        <taxon>Ecdysozoa</taxon>
        <taxon>Tardigrada</taxon>
        <taxon>Eutardigrada</taxon>
        <taxon>Parachela</taxon>
        <taxon>Hypsibioidea</taxon>
        <taxon>Hypsibiidae</taxon>
        <taxon>Hypsibius</taxon>
    </lineage>
</organism>
<sequence length="248" mass="26451">MADLTGRVVLVTGASSGIGLAAAEALAQRGLKVIACARNIQKIQDANKNLASNPIQAVKTDMTSEQEVLALFKEINDKYGRLDILINNAGIGGTDTLLEGNFAGWKAMTDLNVLALTLAAREAVKLIEAGKSQYGHIININSVVGHKVTTGTAGHFYSATKHMVTALTEGLRKSAQPKNIRVTSISPGVVQTDFFERAFGKNVGESIFSAYKCLEPRDIADAIIYVLGVPAHVNIDELTITPLKQHAL</sequence>
<dbReference type="PRINTS" id="PR00080">
    <property type="entry name" value="SDRFAMILY"/>
</dbReference>
<dbReference type="SUPFAM" id="SSF51735">
    <property type="entry name" value="NAD(P)-binding Rossmann-fold domains"/>
    <property type="match status" value="1"/>
</dbReference>
<comment type="similarity">
    <text evidence="1 3">Belongs to the short-chain dehydrogenases/reductases (SDR) family.</text>
</comment>
<comment type="caution">
    <text evidence="4">The sequence shown here is derived from an EMBL/GenBank/DDBJ whole genome shotgun (WGS) entry which is preliminary data.</text>
</comment>
<protein>
    <submittedName>
        <fullName evidence="4">Dehydrogenase/reductase SDR family member 11</fullName>
    </submittedName>
</protein>
<keyword evidence="2" id="KW-0560">Oxidoreductase</keyword>
<evidence type="ECO:0000313" key="4">
    <source>
        <dbReference type="EMBL" id="OWA53282.1"/>
    </source>
</evidence>
<evidence type="ECO:0000256" key="1">
    <source>
        <dbReference type="ARBA" id="ARBA00006484"/>
    </source>
</evidence>
<dbReference type="PRINTS" id="PR00081">
    <property type="entry name" value="GDHRDH"/>
</dbReference>
<dbReference type="PANTHER" id="PTHR43115">
    <property type="entry name" value="DEHYDROGENASE/REDUCTASE SDR FAMILY MEMBER 11"/>
    <property type="match status" value="1"/>
</dbReference>